<dbReference type="EMBL" id="BKCJ010388914">
    <property type="protein sequence ID" value="GFA22776.1"/>
    <property type="molecule type" value="Genomic_DNA"/>
</dbReference>
<gene>
    <name evidence="1" type="ORF">Tci_594748</name>
</gene>
<proteinExistence type="predicted"/>
<sequence length="63" mass="7028">NEENILKSIDEGPFKMGKFRETLAEGAKAALHLGPEQDIVFADLTLEEKERFKAGIRATNILL</sequence>
<dbReference type="AlphaFoldDB" id="A0A699JA15"/>
<organism evidence="1">
    <name type="scientific">Tanacetum cinerariifolium</name>
    <name type="common">Dalmatian daisy</name>
    <name type="synonym">Chrysanthemum cinerariifolium</name>
    <dbReference type="NCBI Taxonomy" id="118510"/>
    <lineage>
        <taxon>Eukaryota</taxon>
        <taxon>Viridiplantae</taxon>
        <taxon>Streptophyta</taxon>
        <taxon>Embryophyta</taxon>
        <taxon>Tracheophyta</taxon>
        <taxon>Spermatophyta</taxon>
        <taxon>Magnoliopsida</taxon>
        <taxon>eudicotyledons</taxon>
        <taxon>Gunneridae</taxon>
        <taxon>Pentapetalae</taxon>
        <taxon>asterids</taxon>
        <taxon>campanulids</taxon>
        <taxon>Asterales</taxon>
        <taxon>Asteraceae</taxon>
        <taxon>Asteroideae</taxon>
        <taxon>Anthemideae</taxon>
        <taxon>Anthemidinae</taxon>
        <taxon>Tanacetum</taxon>
    </lineage>
</organism>
<accession>A0A699JA15</accession>
<protein>
    <submittedName>
        <fullName evidence="1">Uncharacterized protein</fullName>
    </submittedName>
</protein>
<reference evidence="1" key="1">
    <citation type="journal article" date="2019" name="Sci. Rep.">
        <title>Draft genome of Tanacetum cinerariifolium, the natural source of mosquito coil.</title>
        <authorList>
            <person name="Yamashiro T."/>
            <person name="Shiraishi A."/>
            <person name="Satake H."/>
            <person name="Nakayama K."/>
        </authorList>
    </citation>
    <scope>NUCLEOTIDE SEQUENCE</scope>
</reference>
<name>A0A699JA15_TANCI</name>
<comment type="caution">
    <text evidence="1">The sequence shown here is derived from an EMBL/GenBank/DDBJ whole genome shotgun (WGS) entry which is preliminary data.</text>
</comment>
<feature type="non-terminal residue" evidence="1">
    <location>
        <position position="1"/>
    </location>
</feature>
<evidence type="ECO:0000313" key="1">
    <source>
        <dbReference type="EMBL" id="GFA22776.1"/>
    </source>
</evidence>